<dbReference type="Pfam" id="PF03167">
    <property type="entry name" value="UDG"/>
    <property type="match status" value="1"/>
</dbReference>
<keyword evidence="14" id="KW-1185">Reference proteome</keyword>
<keyword evidence="5" id="KW-0004">4Fe-4S</keyword>
<accession>A0A1Q2MCB4</accession>
<evidence type="ECO:0000256" key="11">
    <source>
        <dbReference type="ARBA" id="ARBA00023204"/>
    </source>
</evidence>
<name>A0A1Q2MCB4_9BACT</name>
<keyword evidence="10" id="KW-0411">Iron-sulfur</keyword>
<reference evidence="14" key="1">
    <citation type="submission" date="2017-02" db="EMBL/GenBank/DDBJ databases">
        <title>Comparative genomics and description of representatives of a novel lineage of planctomycetes thriving in anoxic sediments.</title>
        <authorList>
            <person name="Spring S."/>
            <person name="Bunk B."/>
            <person name="Sproer C."/>
        </authorList>
    </citation>
    <scope>NUCLEOTIDE SEQUENCE [LARGE SCALE GENOMIC DNA]</scope>
    <source>
        <strain evidence="14">SM-Chi-D1</strain>
    </source>
</reference>
<dbReference type="GO" id="GO:0004844">
    <property type="term" value="F:uracil DNA N-glycosylase activity"/>
    <property type="evidence" value="ECO:0007669"/>
    <property type="project" value="UniProtKB-EC"/>
</dbReference>
<dbReference type="SUPFAM" id="SSF52141">
    <property type="entry name" value="Uracil-DNA glycosylase-like"/>
    <property type="match status" value="1"/>
</dbReference>
<dbReference type="InterPro" id="IPR005122">
    <property type="entry name" value="Uracil-DNA_glycosylase-like"/>
</dbReference>
<evidence type="ECO:0000313" key="14">
    <source>
        <dbReference type="Proteomes" id="UP000188181"/>
    </source>
</evidence>
<dbReference type="GO" id="GO:0046872">
    <property type="term" value="F:metal ion binding"/>
    <property type="evidence" value="ECO:0007669"/>
    <property type="project" value="UniProtKB-KW"/>
</dbReference>
<dbReference type="EC" id="3.2.2.27" evidence="3"/>
<dbReference type="InterPro" id="IPR005273">
    <property type="entry name" value="Ura-DNA_glyco_family4"/>
</dbReference>
<gene>
    <name evidence="13" type="ORF">SMSP2_00216</name>
</gene>
<evidence type="ECO:0000256" key="8">
    <source>
        <dbReference type="ARBA" id="ARBA00022801"/>
    </source>
</evidence>
<evidence type="ECO:0000256" key="9">
    <source>
        <dbReference type="ARBA" id="ARBA00023004"/>
    </source>
</evidence>
<evidence type="ECO:0000256" key="10">
    <source>
        <dbReference type="ARBA" id="ARBA00023014"/>
    </source>
</evidence>
<keyword evidence="8" id="KW-0378">Hydrolase</keyword>
<dbReference type="EMBL" id="CP019646">
    <property type="protein sequence ID" value="AQQ69882.1"/>
    <property type="molecule type" value="Genomic_DNA"/>
</dbReference>
<comment type="similarity">
    <text evidence="2">Belongs to the uracil-DNA glycosylase (UDG) superfamily. Type 4 (UDGa) family.</text>
</comment>
<dbReference type="STRING" id="1851148.SMSP2_00216"/>
<protein>
    <recommendedName>
        <fullName evidence="4">Type-4 uracil-DNA glycosylase</fullName>
        <ecNumber evidence="3">3.2.2.27</ecNumber>
    </recommendedName>
</protein>
<evidence type="ECO:0000259" key="12">
    <source>
        <dbReference type="SMART" id="SM00986"/>
    </source>
</evidence>
<keyword evidence="11" id="KW-0234">DNA repair</keyword>
<sequence>MLEFLYFFRQLILAYFYINVQFWRHYCSLFFEKCGTTSEARLWFLFIAYDAVIDKLYLMADIDLKEIAKQHLEIDSFFTGDFGILGPELDFRSLRAEITPQPETKTSDPAAISEFLDDVSAAASLEQIASMVNQCRKCELGSSRLNPVPGEGSPNARLVFVGEAPGQDEDKTGRPFVGRAGKMLTNIITAMGLSRNDVFICNTIKCRPPENRDPLIGEKNACRPFLDRQLELISPDVIVALGSHAARELLGTDEGIGKLRGRFHDYTPSPGAKTIKVMPTYHPSYLLRAYTVDNRRRVWDDMLKVVKELGLELPKKER</sequence>
<evidence type="ECO:0000256" key="4">
    <source>
        <dbReference type="ARBA" id="ARBA00019403"/>
    </source>
</evidence>
<evidence type="ECO:0000256" key="2">
    <source>
        <dbReference type="ARBA" id="ARBA00006521"/>
    </source>
</evidence>
<dbReference type="AlphaFoldDB" id="A0A1Q2MCB4"/>
<evidence type="ECO:0000256" key="5">
    <source>
        <dbReference type="ARBA" id="ARBA00022485"/>
    </source>
</evidence>
<evidence type="ECO:0000313" key="13">
    <source>
        <dbReference type="EMBL" id="AQQ69882.1"/>
    </source>
</evidence>
<dbReference type="PANTHER" id="PTHR33693">
    <property type="entry name" value="TYPE-5 URACIL-DNA GLYCOSYLASE"/>
    <property type="match status" value="1"/>
</dbReference>
<evidence type="ECO:0000256" key="7">
    <source>
        <dbReference type="ARBA" id="ARBA00022763"/>
    </source>
</evidence>
<evidence type="ECO:0000256" key="3">
    <source>
        <dbReference type="ARBA" id="ARBA00012030"/>
    </source>
</evidence>
<dbReference type="SMART" id="SM00986">
    <property type="entry name" value="UDG"/>
    <property type="match status" value="1"/>
</dbReference>
<dbReference type="SMART" id="SM00987">
    <property type="entry name" value="UreE_C"/>
    <property type="match status" value="1"/>
</dbReference>
<keyword evidence="7" id="KW-0227">DNA damage</keyword>
<dbReference type="NCBIfam" id="TIGR00758">
    <property type="entry name" value="UDG_fam4"/>
    <property type="match status" value="1"/>
</dbReference>
<dbReference type="GO" id="GO:0006281">
    <property type="term" value="P:DNA repair"/>
    <property type="evidence" value="ECO:0007669"/>
    <property type="project" value="UniProtKB-KW"/>
</dbReference>
<feature type="domain" description="Uracil-DNA glycosylase-like" evidence="12">
    <location>
        <begin position="149"/>
        <end position="303"/>
    </location>
</feature>
<proteinExistence type="inferred from homology"/>
<keyword evidence="6" id="KW-0479">Metal-binding</keyword>
<dbReference type="PANTHER" id="PTHR33693:SF1">
    <property type="entry name" value="TYPE-4 URACIL-DNA GLYCOSYLASE"/>
    <property type="match status" value="1"/>
</dbReference>
<comment type="catalytic activity">
    <reaction evidence="1">
        <text>Hydrolyzes single-stranded DNA or mismatched double-stranded DNA and polynucleotides, releasing free uracil.</text>
        <dbReference type="EC" id="3.2.2.27"/>
    </reaction>
</comment>
<organism evidence="13 14">
    <name type="scientific">Limihaloglobus sulfuriphilus</name>
    <dbReference type="NCBI Taxonomy" id="1851148"/>
    <lineage>
        <taxon>Bacteria</taxon>
        <taxon>Pseudomonadati</taxon>
        <taxon>Planctomycetota</taxon>
        <taxon>Phycisphaerae</taxon>
        <taxon>Sedimentisphaerales</taxon>
        <taxon>Sedimentisphaeraceae</taxon>
        <taxon>Limihaloglobus</taxon>
    </lineage>
</organism>
<dbReference type="Proteomes" id="UP000188181">
    <property type="component" value="Chromosome"/>
</dbReference>
<keyword evidence="9" id="KW-0408">Iron</keyword>
<dbReference type="CDD" id="cd10030">
    <property type="entry name" value="UDG-F4_TTUDGA_SPO1dp_like"/>
    <property type="match status" value="1"/>
</dbReference>
<dbReference type="KEGG" id="pbas:SMSP2_00216"/>
<dbReference type="Gene3D" id="3.40.470.10">
    <property type="entry name" value="Uracil-DNA glycosylase-like domain"/>
    <property type="match status" value="1"/>
</dbReference>
<dbReference type="InterPro" id="IPR051536">
    <property type="entry name" value="UDG_Type-4/5"/>
</dbReference>
<evidence type="ECO:0000256" key="6">
    <source>
        <dbReference type="ARBA" id="ARBA00022723"/>
    </source>
</evidence>
<dbReference type="GO" id="GO:0051539">
    <property type="term" value="F:4 iron, 4 sulfur cluster binding"/>
    <property type="evidence" value="ECO:0007669"/>
    <property type="project" value="UniProtKB-KW"/>
</dbReference>
<evidence type="ECO:0000256" key="1">
    <source>
        <dbReference type="ARBA" id="ARBA00001400"/>
    </source>
</evidence>
<dbReference type="InterPro" id="IPR036895">
    <property type="entry name" value="Uracil-DNA_glycosylase-like_sf"/>
</dbReference>